<evidence type="ECO:0000256" key="1">
    <source>
        <dbReference type="SAM" id="Phobius"/>
    </source>
</evidence>
<dbReference type="EMBL" id="CACVAY010000129">
    <property type="protein sequence ID" value="CAA6826073.1"/>
    <property type="molecule type" value="Genomic_DNA"/>
</dbReference>
<accession>A0A6S6UB87</accession>
<keyword evidence="1" id="KW-0812">Transmembrane</keyword>
<evidence type="ECO:0000313" key="2">
    <source>
        <dbReference type="EMBL" id="CAA6826073.1"/>
    </source>
</evidence>
<feature type="transmembrane region" description="Helical" evidence="1">
    <location>
        <begin position="113"/>
        <end position="132"/>
    </location>
</feature>
<organism evidence="2">
    <name type="scientific">uncultured Thiotrichaceae bacterium</name>
    <dbReference type="NCBI Taxonomy" id="298394"/>
    <lineage>
        <taxon>Bacteria</taxon>
        <taxon>Pseudomonadati</taxon>
        <taxon>Pseudomonadota</taxon>
        <taxon>Gammaproteobacteria</taxon>
        <taxon>Thiotrichales</taxon>
        <taxon>Thiotrichaceae</taxon>
        <taxon>environmental samples</taxon>
    </lineage>
</organism>
<keyword evidence="1" id="KW-1133">Transmembrane helix</keyword>
<keyword evidence="1" id="KW-0472">Membrane</keyword>
<feature type="transmembrane region" description="Helical" evidence="1">
    <location>
        <begin position="59"/>
        <end position="77"/>
    </location>
</feature>
<reference evidence="2" key="1">
    <citation type="submission" date="2020-01" db="EMBL/GenBank/DDBJ databases">
        <authorList>
            <person name="Meier V. D."/>
            <person name="Meier V D."/>
        </authorList>
    </citation>
    <scope>NUCLEOTIDE SEQUENCE</scope>
    <source>
        <strain evidence="2">HLG_WM_MAG_07</strain>
    </source>
</reference>
<feature type="transmembrane region" description="Helical" evidence="1">
    <location>
        <begin position="20"/>
        <end position="47"/>
    </location>
</feature>
<protein>
    <submittedName>
        <fullName evidence="2">Uncharacterized protein</fullName>
    </submittedName>
</protein>
<gene>
    <name evidence="2" type="ORF">HELGO_WM8087</name>
</gene>
<name>A0A6S6UB87_9GAMM</name>
<proteinExistence type="predicted"/>
<feature type="transmembrane region" description="Helical" evidence="1">
    <location>
        <begin position="89"/>
        <end position="107"/>
    </location>
</feature>
<dbReference type="AlphaFoldDB" id="A0A6S6UB87"/>
<sequence length="141" mass="16571">MFLSNDQTQHSMKFIKQSFVVLEMIFWSLSAAITIIGALGMLIKASYALYLDFSTLKTVLAHEIFYSVIAFELFQMARVRIEKRSHTIVLYHFIFMSTLTLGREIFLIHNLDIWIILSFSLMILVYVLYWRWKESEKASVS</sequence>